<evidence type="ECO:0000313" key="1">
    <source>
        <dbReference type="EMBL" id="RWX43896.1"/>
    </source>
</evidence>
<reference evidence="1 2" key="1">
    <citation type="submission" date="2017-01" db="EMBL/GenBank/DDBJ databases">
        <title>The cable genome- insights into the physiology and evolution of filamentous bacteria capable of sulfide oxidation via long distance electron transfer.</title>
        <authorList>
            <person name="Schreiber L."/>
            <person name="Bjerg J.T."/>
            <person name="Boggild A."/>
            <person name="Van De Vossenberg J."/>
            <person name="Meysman F."/>
            <person name="Nielsen L.P."/>
            <person name="Schramm A."/>
            <person name="Kjeldsen K.U."/>
        </authorList>
    </citation>
    <scope>NUCLEOTIDE SEQUENCE [LARGE SCALE GENOMIC DNA]</scope>
    <source>
        <strain evidence="1">MCF</strain>
    </source>
</reference>
<proteinExistence type="predicted"/>
<dbReference type="AlphaFoldDB" id="A0A444ISV1"/>
<organism evidence="1 2">
    <name type="scientific">Candidatus Electrothrix aarhusensis</name>
    <dbReference type="NCBI Taxonomy" id="1859131"/>
    <lineage>
        <taxon>Bacteria</taxon>
        <taxon>Pseudomonadati</taxon>
        <taxon>Thermodesulfobacteriota</taxon>
        <taxon>Desulfobulbia</taxon>
        <taxon>Desulfobulbales</taxon>
        <taxon>Desulfobulbaceae</taxon>
        <taxon>Candidatus Electrothrix</taxon>
    </lineage>
</organism>
<sequence length="64" mass="7681">MLELFWNRKKLYITMKALYLVEFKKYLPFLVYPQSMEQQVWEILEAFLLDLLFAKDDVGDKGGC</sequence>
<gene>
    <name evidence="1" type="ORF">H206_02343</name>
</gene>
<protein>
    <submittedName>
        <fullName evidence="1">Uncharacterized protein</fullName>
    </submittedName>
</protein>
<dbReference type="Proteomes" id="UP000287853">
    <property type="component" value="Unassembled WGS sequence"/>
</dbReference>
<comment type="caution">
    <text evidence="1">The sequence shown here is derived from an EMBL/GenBank/DDBJ whole genome shotgun (WGS) entry which is preliminary data.</text>
</comment>
<keyword evidence="2" id="KW-1185">Reference proteome</keyword>
<evidence type="ECO:0000313" key="2">
    <source>
        <dbReference type="Proteomes" id="UP000287853"/>
    </source>
</evidence>
<accession>A0A444ISV1</accession>
<name>A0A444ISV1_9BACT</name>
<dbReference type="EMBL" id="MTKO01000106">
    <property type="protein sequence ID" value="RWX43896.1"/>
    <property type="molecule type" value="Genomic_DNA"/>
</dbReference>